<feature type="domain" description="Alcohol dehydrogenase-like N-terminal" evidence="6">
    <location>
        <begin position="24"/>
        <end position="129"/>
    </location>
</feature>
<organism evidence="7 8">
    <name type="scientific">Colwellia psychrerythraea</name>
    <name type="common">Vibrio psychroerythus</name>
    <dbReference type="NCBI Taxonomy" id="28229"/>
    <lineage>
        <taxon>Bacteria</taxon>
        <taxon>Pseudomonadati</taxon>
        <taxon>Pseudomonadota</taxon>
        <taxon>Gammaproteobacteria</taxon>
        <taxon>Alteromonadales</taxon>
        <taxon>Colwelliaceae</taxon>
        <taxon>Colwellia</taxon>
    </lineage>
</organism>
<comment type="caution">
    <text evidence="7">The sequence shown here is derived from an EMBL/GenBank/DDBJ whole genome shotgun (WGS) entry which is preliminary data.</text>
</comment>
<keyword evidence="1 4" id="KW-0479">Metal-binding</keyword>
<dbReference type="Pfam" id="PF08240">
    <property type="entry name" value="ADH_N"/>
    <property type="match status" value="1"/>
</dbReference>
<dbReference type="Gene3D" id="3.90.180.10">
    <property type="entry name" value="Medium-chain alcohol dehydrogenases, catalytic domain"/>
    <property type="match status" value="1"/>
</dbReference>
<evidence type="ECO:0000256" key="2">
    <source>
        <dbReference type="ARBA" id="ARBA00022833"/>
    </source>
</evidence>
<dbReference type="InterPro" id="IPR002328">
    <property type="entry name" value="ADH_Zn_CS"/>
</dbReference>
<dbReference type="InterPro" id="IPR036291">
    <property type="entry name" value="NAD(P)-bd_dom_sf"/>
</dbReference>
<evidence type="ECO:0000256" key="1">
    <source>
        <dbReference type="ARBA" id="ARBA00022723"/>
    </source>
</evidence>
<dbReference type="PANTHER" id="PTHR43401:SF3">
    <property type="entry name" value="L-GALACTONATE-5-DEHYDROGENASE"/>
    <property type="match status" value="1"/>
</dbReference>
<evidence type="ECO:0000259" key="5">
    <source>
        <dbReference type="Pfam" id="PF00107"/>
    </source>
</evidence>
<dbReference type="InterPro" id="IPR050129">
    <property type="entry name" value="Zn_alcohol_dh"/>
</dbReference>
<keyword evidence="3 7" id="KW-0560">Oxidoreductase</keyword>
<dbReference type="Gene3D" id="3.40.50.720">
    <property type="entry name" value="NAD(P)-binding Rossmann-like Domain"/>
    <property type="match status" value="1"/>
</dbReference>
<dbReference type="InterPro" id="IPR013149">
    <property type="entry name" value="ADH-like_C"/>
</dbReference>
<keyword evidence="2 4" id="KW-0862">Zinc</keyword>
<dbReference type="RefSeq" id="WP_223303590.1">
    <property type="nucleotide sequence ID" value="NZ_JQED01000017.1"/>
</dbReference>
<evidence type="ECO:0000256" key="4">
    <source>
        <dbReference type="RuleBase" id="RU361277"/>
    </source>
</evidence>
<accession>A0A099KRZ8</accession>
<dbReference type="EC" id="1.1.1.103" evidence="7"/>
<evidence type="ECO:0000313" key="8">
    <source>
        <dbReference type="Proteomes" id="UP000029843"/>
    </source>
</evidence>
<dbReference type="PANTHER" id="PTHR43401">
    <property type="entry name" value="L-THREONINE 3-DEHYDROGENASE"/>
    <property type="match status" value="1"/>
</dbReference>
<dbReference type="Pfam" id="PF00107">
    <property type="entry name" value="ADH_zinc_N"/>
    <property type="match status" value="1"/>
</dbReference>
<dbReference type="EMBL" id="JQED01000017">
    <property type="protein sequence ID" value="KGJ92607.1"/>
    <property type="molecule type" value="Genomic_DNA"/>
</dbReference>
<protein>
    <submittedName>
        <fullName evidence="7">L-threonine 3-dehydrogenase</fullName>
        <ecNumber evidence="7">1.1.1.103</ecNumber>
    </submittedName>
</protein>
<feature type="domain" description="Alcohol dehydrogenase-like C-terminal" evidence="5">
    <location>
        <begin position="170"/>
        <end position="297"/>
    </location>
</feature>
<evidence type="ECO:0000313" key="7">
    <source>
        <dbReference type="EMBL" id="KGJ92607.1"/>
    </source>
</evidence>
<dbReference type="SUPFAM" id="SSF50129">
    <property type="entry name" value="GroES-like"/>
    <property type="match status" value="1"/>
</dbReference>
<dbReference type="AlphaFoldDB" id="A0A099KRZ8"/>
<evidence type="ECO:0000256" key="3">
    <source>
        <dbReference type="ARBA" id="ARBA00023002"/>
    </source>
</evidence>
<sequence>MMKSIVCQQPGELNFLESTKPQPKPGEVLLKIRAIGICGTDIHAYGGNQPFFSYPRVLGHELSGEIEAVGAGVDLPVGKPAYVIPYLECGDCVACRTGKTNCCTDIEVIGVHRDGGMCEYLCLPASHAVVTEGVPFDQLAVVECLAIGAHSVRRGEVTSKDTVMVLGAGPIGLGAAQFAKVAGAKTFIADVNDERLAFAKAELNIDATVDCKNDVKAQLDSLTNGDFPTVIIDCTGNPGAMQSTFGWLAHGGTLVFVSVVKADISFNDPEFHKRETTLKGSRNATKEDFEHVVTCLSNGSVKSTAMVTHKTSFDDFPAIFPEWVKPQTGVVKAVIEIN</sequence>
<reference evidence="7 8" key="1">
    <citation type="submission" date="2014-08" db="EMBL/GenBank/DDBJ databases">
        <title>Genomic and Phenotypic Diversity of Colwellia psychrerythraea strains from Disparate Marine Basins.</title>
        <authorList>
            <person name="Techtmann S.M."/>
            <person name="Stelling S.C."/>
            <person name="Utturkar S.M."/>
            <person name="Alshibli N."/>
            <person name="Harris A."/>
            <person name="Brown S.D."/>
            <person name="Hazen T.C."/>
        </authorList>
    </citation>
    <scope>NUCLEOTIDE SEQUENCE [LARGE SCALE GENOMIC DNA]</scope>
    <source>
        <strain evidence="7 8">ND2E</strain>
    </source>
</reference>
<dbReference type="InterPro" id="IPR011032">
    <property type="entry name" value="GroES-like_sf"/>
</dbReference>
<dbReference type="PATRIC" id="fig|28229.4.peg.1897"/>
<dbReference type="GO" id="GO:0008743">
    <property type="term" value="F:L-threonine 3-dehydrogenase activity"/>
    <property type="evidence" value="ECO:0007669"/>
    <property type="project" value="UniProtKB-EC"/>
</dbReference>
<comment type="cofactor">
    <cofactor evidence="4">
        <name>Zn(2+)</name>
        <dbReference type="ChEBI" id="CHEBI:29105"/>
    </cofactor>
</comment>
<dbReference type="CDD" id="cd08261">
    <property type="entry name" value="Zn_ADH7"/>
    <property type="match status" value="1"/>
</dbReference>
<gene>
    <name evidence="7" type="ORF">ND2E_2855</name>
</gene>
<dbReference type="PROSITE" id="PS00059">
    <property type="entry name" value="ADH_ZINC"/>
    <property type="match status" value="1"/>
</dbReference>
<dbReference type="SUPFAM" id="SSF51735">
    <property type="entry name" value="NAD(P)-binding Rossmann-fold domains"/>
    <property type="match status" value="1"/>
</dbReference>
<dbReference type="Proteomes" id="UP000029843">
    <property type="component" value="Unassembled WGS sequence"/>
</dbReference>
<dbReference type="InterPro" id="IPR013154">
    <property type="entry name" value="ADH-like_N"/>
</dbReference>
<proteinExistence type="inferred from homology"/>
<comment type="similarity">
    <text evidence="4">Belongs to the zinc-containing alcohol dehydrogenase family.</text>
</comment>
<name>A0A099KRZ8_COLPS</name>
<evidence type="ECO:0000259" key="6">
    <source>
        <dbReference type="Pfam" id="PF08240"/>
    </source>
</evidence>
<dbReference type="GO" id="GO:0008270">
    <property type="term" value="F:zinc ion binding"/>
    <property type="evidence" value="ECO:0007669"/>
    <property type="project" value="InterPro"/>
</dbReference>